<feature type="compositionally biased region" description="Basic and acidic residues" evidence="6">
    <location>
        <begin position="130"/>
        <end position="142"/>
    </location>
</feature>
<comment type="caution">
    <text evidence="7">The sequence shown here is derived from an EMBL/GenBank/DDBJ whole genome shotgun (WGS) entry which is preliminary data.</text>
</comment>
<dbReference type="PANTHER" id="PTHR47338:SF5">
    <property type="entry name" value="ZN(II)2CYS6 TRANSCRIPTION FACTOR (EUROFUNG)"/>
    <property type="match status" value="1"/>
</dbReference>
<comment type="subcellular location">
    <subcellularLocation>
        <location evidence="1">Nucleus</location>
    </subcellularLocation>
</comment>
<dbReference type="Proteomes" id="UP001194580">
    <property type="component" value="Unassembled WGS sequence"/>
</dbReference>
<name>A0AAD4DE01_9FUNG</name>
<gene>
    <name evidence="7" type="ORF">BGZ95_008516</name>
</gene>
<evidence type="ECO:0000256" key="1">
    <source>
        <dbReference type="ARBA" id="ARBA00004123"/>
    </source>
</evidence>
<feature type="compositionally biased region" description="Acidic residues" evidence="6">
    <location>
        <begin position="340"/>
        <end position="376"/>
    </location>
</feature>
<dbReference type="AlphaFoldDB" id="A0AAD4DE01"/>
<evidence type="ECO:0000256" key="2">
    <source>
        <dbReference type="ARBA" id="ARBA00022723"/>
    </source>
</evidence>
<dbReference type="GO" id="GO:0000981">
    <property type="term" value="F:DNA-binding transcription factor activity, RNA polymerase II-specific"/>
    <property type="evidence" value="ECO:0007669"/>
    <property type="project" value="InterPro"/>
</dbReference>
<dbReference type="GO" id="GO:0005634">
    <property type="term" value="C:nucleus"/>
    <property type="evidence" value="ECO:0007669"/>
    <property type="project" value="UniProtKB-SubCell"/>
</dbReference>
<dbReference type="GO" id="GO:0046872">
    <property type="term" value="F:metal ion binding"/>
    <property type="evidence" value="ECO:0007669"/>
    <property type="project" value="UniProtKB-KW"/>
</dbReference>
<feature type="compositionally biased region" description="Basic and acidic residues" evidence="6">
    <location>
        <begin position="215"/>
        <end position="224"/>
    </location>
</feature>
<organism evidence="7 8">
    <name type="scientific">Linnemannia exigua</name>
    <dbReference type="NCBI Taxonomy" id="604196"/>
    <lineage>
        <taxon>Eukaryota</taxon>
        <taxon>Fungi</taxon>
        <taxon>Fungi incertae sedis</taxon>
        <taxon>Mucoromycota</taxon>
        <taxon>Mortierellomycotina</taxon>
        <taxon>Mortierellomycetes</taxon>
        <taxon>Mortierellales</taxon>
        <taxon>Mortierellaceae</taxon>
        <taxon>Linnemannia</taxon>
    </lineage>
</organism>
<feature type="region of interest" description="Disordered" evidence="6">
    <location>
        <begin position="84"/>
        <end position="232"/>
    </location>
</feature>
<keyword evidence="5" id="KW-0539">Nucleus</keyword>
<feature type="region of interest" description="Disordered" evidence="6">
    <location>
        <begin position="330"/>
        <end position="383"/>
    </location>
</feature>
<dbReference type="PANTHER" id="PTHR47338">
    <property type="entry name" value="ZN(II)2CYS6 TRANSCRIPTION FACTOR (EUROFUNG)-RELATED"/>
    <property type="match status" value="1"/>
</dbReference>
<reference evidence="7" key="1">
    <citation type="journal article" date="2020" name="Fungal Divers.">
        <title>Resolving the Mortierellaceae phylogeny through synthesis of multi-gene phylogenetics and phylogenomics.</title>
        <authorList>
            <person name="Vandepol N."/>
            <person name="Liber J."/>
            <person name="Desiro A."/>
            <person name="Na H."/>
            <person name="Kennedy M."/>
            <person name="Barry K."/>
            <person name="Grigoriev I.V."/>
            <person name="Miller A.N."/>
            <person name="O'Donnell K."/>
            <person name="Stajich J.E."/>
            <person name="Bonito G."/>
        </authorList>
    </citation>
    <scope>NUCLEOTIDE SEQUENCE</scope>
    <source>
        <strain evidence="7">NRRL 28262</strain>
    </source>
</reference>
<evidence type="ECO:0000256" key="5">
    <source>
        <dbReference type="ARBA" id="ARBA00023242"/>
    </source>
</evidence>
<evidence type="ECO:0000313" key="8">
    <source>
        <dbReference type="Proteomes" id="UP001194580"/>
    </source>
</evidence>
<proteinExistence type="predicted"/>
<accession>A0AAD4DE01</accession>
<dbReference type="EMBL" id="JAAAIL010000451">
    <property type="protein sequence ID" value="KAG0275666.1"/>
    <property type="molecule type" value="Genomic_DNA"/>
</dbReference>
<protein>
    <submittedName>
        <fullName evidence="7">Uncharacterized protein</fullName>
    </submittedName>
</protein>
<dbReference type="InterPro" id="IPR050815">
    <property type="entry name" value="TF_fung"/>
</dbReference>
<evidence type="ECO:0000256" key="4">
    <source>
        <dbReference type="ARBA" id="ARBA00023163"/>
    </source>
</evidence>
<sequence>MRSSKRRRASPIFTSRERKAEFEQADQELEKWADQLEEAYRPTNVVARFHQFETNSVNLSVLYYLIVMVLHRPIMINASLAANRNREGGRGGVGSGGGGRRRGGIKGENGAGETTTLGGGGRAGAVITRTGRDQARDDDFKDGSTANEADNAMQRIDDVEMESSTHTYSVEEVDEDEGKREETGNEVDMESPIDGSDNGNQAKDNVRRKLKGRRRERERTKSDYDSDDAEDLEMSERSAQRCIEAANTVIALVGCFDDSQIKYHGGHYTSTIYLAGTILIMQLSKTKDLAVQSQIHERLQVCFQFFSVLSPFWQETDEKAKTLRDLLLSQTEQQDGPSTEGDDEEESYDQDKDDEDGDDYSGGADEYDDQEGDDSGADDHGGAEQSLHDLMIADALLDLSNANRPYGQDYSWGGKSSSLPPLSSLLSQCRCQDQNHYHHHGSHRRHHYGSRVLDRRCRSIIDYLKLSANY</sequence>
<keyword evidence="3" id="KW-0805">Transcription regulation</keyword>
<evidence type="ECO:0000313" key="7">
    <source>
        <dbReference type="EMBL" id="KAG0275666.1"/>
    </source>
</evidence>
<keyword evidence="2" id="KW-0479">Metal-binding</keyword>
<evidence type="ECO:0000256" key="3">
    <source>
        <dbReference type="ARBA" id="ARBA00023015"/>
    </source>
</evidence>
<keyword evidence="8" id="KW-1185">Reference proteome</keyword>
<evidence type="ECO:0000256" key="6">
    <source>
        <dbReference type="SAM" id="MobiDB-lite"/>
    </source>
</evidence>
<keyword evidence="4" id="KW-0804">Transcription</keyword>
<dbReference type="CDD" id="cd12148">
    <property type="entry name" value="fungal_TF_MHR"/>
    <property type="match status" value="2"/>
</dbReference>